<proteinExistence type="predicted"/>
<evidence type="ECO:0008006" key="3">
    <source>
        <dbReference type="Google" id="ProtNLM"/>
    </source>
</evidence>
<gene>
    <name evidence="1" type="ORF">J2T07_002481</name>
</gene>
<dbReference type="EMBL" id="JAUSSK010000003">
    <property type="protein sequence ID" value="MDQ0010291.1"/>
    <property type="molecule type" value="Genomic_DNA"/>
</dbReference>
<evidence type="ECO:0000313" key="2">
    <source>
        <dbReference type="Proteomes" id="UP001237737"/>
    </source>
</evidence>
<name>A0ABT9SZ57_9GAMM</name>
<dbReference type="Proteomes" id="UP001237737">
    <property type="component" value="Unassembled WGS sequence"/>
</dbReference>
<protein>
    <recommendedName>
        <fullName evidence="3">Transposase</fullName>
    </recommendedName>
</protein>
<keyword evidence="2" id="KW-1185">Reference proteome</keyword>
<accession>A0ABT9SZ57</accession>
<organism evidence="1 2">
    <name type="scientific">Luteibacter jiangsuensis</name>
    <dbReference type="NCBI Taxonomy" id="637577"/>
    <lineage>
        <taxon>Bacteria</taxon>
        <taxon>Pseudomonadati</taxon>
        <taxon>Pseudomonadota</taxon>
        <taxon>Gammaproteobacteria</taxon>
        <taxon>Lysobacterales</taxon>
        <taxon>Rhodanobacteraceae</taxon>
        <taxon>Luteibacter</taxon>
    </lineage>
</organism>
<reference evidence="1 2" key="1">
    <citation type="submission" date="2023-07" db="EMBL/GenBank/DDBJ databases">
        <title>Sorghum-associated microbial communities from plants grown in Nebraska, USA.</title>
        <authorList>
            <person name="Schachtman D."/>
        </authorList>
    </citation>
    <scope>NUCLEOTIDE SEQUENCE [LARGE SCALE GENOMIC DNA]</scope>
    <source>
        <strain evidence="1 2">CC60</strain>
    </source>
</reference>
<sequence>MIAFIDYHRATYGVEPICRVQPIAPSTYYRHVAERGRSDRRRIALAG</sequence>
<comment type="caution">
    <text evidence="1">The sequence shown here is derived from an EMBL/GenBank/DDBJ whole genome shotgun (WGS) entry which is preliminary data.</text>
</comment>
<evidence type="ECO:0000313" key="1">
    <source>
        <dbReference type="EMBL" id="MDQ0010291.1"/>
    </source>
</evidence>